<accession>A0A1G8D9B0</accession>
<evidence type="ECO:0000313" key="2">
    <source>
        <dbReference type="Proteomes" id="UP000199492"/>
    </source>
</evidence>
<reference evidence="2" key="1">
    <citation type="submission" date="2016-10" db="EMBL/GenBank/DDBJ databases">
        <authorList>
            <person name="Varghese N."/>
            <person name="Submissions S."/>
        </authorList>
    </citation>
    <scope>NUCLEOTIDE SEQUENCE [LARGE SCALE GENOMIC DNA]</scope>
    <source>
        <strain evidence="2">DSM 15363</strain>
    </source>
</reference>
<sequence>MKKEFFYFLFVIFMTCSPRLKSKIDKNFPPLSKDELVVVLVIHDTQLITGDVIGVIQAKDGGLAVNCTYYENVLSLKKMAREAGANLIKITEYKTPDKWSTCHRLRATIYKVADPKIYETEIEWSENRKLTWDDFKGEPDVINNPNTLALTNSGFGYESGINYLKEGQIFVQSVFNTNESWVALNGRNDYVLRHEQIHFDITEIYTRKLRKELIDAKVTSENLVRAKAIFDKVFNELNERQNRYDDETKYGDKKETQEHWEAIVEIELAKYDLYKKQVL</sequence>
<dbReference type="RefSeq" id="WP_092467457.1">
    <property type="nucleotide sequence ID" value="NZ_FNCZ01000003.1"/>
</dbReference>
<evidence type="ECO:0008006" key="3">
    <source>
        <dbReference type="Google" id="ProtNLM"/>
    </source>
</evidence>
<proteinExistence type="predicted"/>
<keyword evidence="2" id="KW-1185">Reference proteome</keyword>
<dbReference type="AlphaFoldDB" id="A0A1G8D9B0"/>
<dbReference type="EMBL" id="FNCZ01000003">
    <property type="protein sequence ID" value="SDH54336.1"/>
    <property type="molecule type" value="Genomic_DNA"/>
</dbReference>
<protein>
    <recommendedName>
        <fullName evidence="3">DUF922 domain-containing protein</fullName>
    </recommendedName>
</protein>
<dbReference type="Pfam" id="PF06037">
    <property type="entry name" value="DUF922"/>
    <property type="match status" value="1"/>
</dbReference>
<gene>
    <name evidence="1" type="ORF">SAMN04489796_103154</name>
</gene>
<dbReference type="OrthoDB" id="5431540at2"/>
<name>A0A1G8D9B0_9FLAO</name>
<dbReference type="InterPro" id="IPR010321">
    <property type="entry name" value="DUF922"/>
</dbReference>
<dbReference type="STRING" id="262004.SAMN04489796_103154"/>
<organism evidence="1 2">
    <name type="scientific">Winogradskyella thalassocola</name>
    <dbReference type="NCBI Taxonomy" id="262004"/>
    <lineage>
        <taxon>Bacteria</taxon>
        <taxon>Pseudomonadati</taxon>
        <taxon>Bacteroidota</taxon>
        <taxon>Flavobacteriia</taxon>
        <taxon>Flavobacteriales</taxon>
        <taxon>Flavobacteriaceae</taxon>
        <taxon>Winogradskyella</taxon>
    </lineage>
</organism>
<dbReference type="Proteomes" id="UP000199492">
    <property type="component" value="Unassembled WGS sequence"/>
</dbReference>
<evidence type="ECO:0000313" key="1">
    <source>
        <dbReference type="EMBL" id="SDH54336.1"/>
    </source>
</evidence>